<name>A0A9P8VU87_9HYPO</name>
<dbReference type="InterPro" id="IPR015943">
    <property type="entry name" value="WD40/YVTN_repeat-like_dom_sf"/>
</dbReference>
<dbReference type="OrthoDB" id="538223at2759"/>
<dbReference type="InterPro" id="IPR027417">
    <property type="entry name" value="P-loop_NTPase"/>
</dbReference>
<dbReference type="PROSITE" id="PS50082">
    <property type="entry name" value="WD_REPEATS_2"/>
    <property type="match status" value="3"/>
</dbReference>
<dbReference type="Pfam" id="PF00400">
    <property type="entry name" value="WD40"/>
    <property type="match status" value="4"/>
</dbReference>
<dbReference type="InterPro" id="IPR007111">
    <property type="entry name" value="NACHT_NTPase"/>
</dbReference>
<feature type="repeat" description="WD" evidence="3">
    <location>
        <begin position="1251"/>
        <end position="1292"/>
    </location>
</feature>
<dbReference type="InterPro" id="IPR019775">
    <property type="entry name" value="WD40_repeat_CS"/>
</dbReference>
<proteinExistence type="predicted"/>
<evidence type="ECO:0000313" key="5">
    <source>
        <dbReference type="EMBL" id="KAH6874159.1"/>
    </source>
</evidence>
<dbReference type="Pfam" id="PF17100">
    <property type="entry name" value="NACHT_N"/>
    <property type="match status" value="1"/>
</dbReference>
<dbReference type="InterPro" id="IPR056884">
    <property type="entry name" value="NPHP3-like_N"/>
</dbReference>
<dbReference type="Proteomes" id="UP000777438">
    <property type="component" value="Unassembled WGS sequence"/>
</dbReference>
<dbReference type="InterPro" id="IPR011044">
    <property type="entry name" value="Quino_amine_DH_bsu"/>
</dbReference>
<dbReference type="Gene3D" id="2.130.10.10">
    <property type="entry name" value="YVTN repeat-like/Quinoprotein amine dehydrogenase"/>
    <property type="match status" value="4"/>
</dbReference>
<keyword evidence="6" id="KW-1185">Reference proteome</keyword>
<dbReference type="InterPro" id="IPR031359">
    <property type="entry name" value="NACHT_N"/>
</dbReference>
<dbReference type="PROSITE" id="PS50294">
    <property type="entry name" value="WD_REPEATS_REGION"/>
    <property type="match status" value="1"/>
</dbReference>
<dbReference type="PANTHER" id="PTHR19848">
    <property type="entry name" value="WD40 REPEAT PROTEIN"/>
    <property type="match status" value="1"/>
</dbReference>
<evidence type="ECO:0000313" key="6">
    <source>
        <dbReference type="Proteomes" id="UP000777438"/>
    </source>
</evidence>
<organism evidence="5 6">
    <name type="scientific">Thelonectria olida</name>
    <dbReference type="NCBI Taxonomy" id="1576542"/>
    <lineage>
        <taxon>Eukaryota</taxon>
        <taxon>Fungi</taxon>
        <taxon>Dikarya</taxon>
        <taxon>Ascomycota</taxon>
        <taxon>Pezizomycotina</taxon>
        <taxon>Sordariomycetes</taxon>
        <taxon>Hypocreomycetidae</taxon>
        <taxon>Hypocreales</taxon>
        <taxon>Nectriaceae</taxon>
        <taxon>Thelonectria</taxon>
    </lineage>
</organism>
<dbReference type="PROSITE" id="PS00678">
    <property type="entry name" value="WD_REPEATS_1"/>
    <property type="match status" value="2"/>
</dbReference>
<evidence type="ECO:0000259" key="4">
    <source>
        <dbReference type="PROSITE" id="PS50837"/>
    </source>
</evidence>
<keyword evidence="1 3" id="KW-0853">WD repeat</keyword>
<keyword evidence="2" id="KW-0677">Repeat</keyword>
<dbReference type="PANTHER" id="PTHR19848:SF8">
    <property type="entry name" value="F-BOX AND WD REPEAT DOMAIN CONTAINING 7"/>
    <property type="match status" value="1"/>
</dbReference>
<evidence type="ECO:0000256" key="2">
    <source>
        <dbReference type="ARBA" id="ARBA00022737"/>
    </source>
</evidence>
<dbReference type="InterPro" id="IPR001680">
    <property type="entry name" value="WD40_rpt"/>
</dbReference>
<dbReference type="SUPFAM" id="SSF50978">
    <property type="entry name" value="WD40 repeat-like"/>
    <property type="match status" value="1"/>
</dbReference>
<dbReference type="SUPFAM" id="SSF82171">
    <property type="entry name" value="DPP6 N-terminal domain-like"/>
    <property type="match status" value="1"/>
</dbReference>
<dbReference type="SUPFAM" id="SSF50969">
    <property type="entry name" value="YVTN repeat-like/Quinoprotein amine dehydrogenase"/>
    <property type="match status" value="1"/>
</dbReference>
<dbReference type="InterPro" id="IPR036322">
    <property type="entry name" value="WD40_repeat_dom_sf"/>
</dbReference>
<dbReference type="Pfam" id="PF24883">
    <property type="entry name" value="NPHP3_N"/>
    <property type="match status" value="1"/>
</dbReference>
<comment type="caution">
    <text evidence="5">The sequence shown here is derived from an EMBL/GenBank/DDBJ whole genome shotgun (WGS) entry which is preliminary data.</text>
</comment>
<evidence type="ECO:0000256" key="3">
    <source>
        <dbReference type="PROSITE-ProRule" id="PRU00221"/>
    </source>
</evidence>
<dbReference type="PROSITE" id="PS50837">
    <property type="entry name" value="NACHT"/>
    <property type="match status" value="1"/>
</dbReference>
<dbReference type="SUPFAM" id="SSF52540">
    <property type="entry name" value="P-loop containing nucleoside triphosphate hydrolases"/>
    <property type="match status" value="1"/>
</dbReference>
<protein>
    <recommendedName>
        <fullName evidence="4">NACHT domain-containing protein</fullName>
    </recommendedName>
</protein>
<sequence>MSPLTRTSIEDIRSQMWNNAYDELRDEDPGIVEAYEKILSAQLSAEAVPLVNQNTTNDIKPTAEGRQAQMSTLVDKGLKRAEIGANLKGKSEERVQSVNNIKRFVSLAAKSEPSAAVAWVGITTLIEDIMRPVSELEINHEAIKYVLERVRWYWDLGLLLLDPSKIDEDIVILQSLLKDHLVQLYKKFLSFQIRSALFHNKHWAAVILKDLVKFDDWQAEIDSIKMSEEAVRLDVKQYGSDDLEVLETRLRNIDGTLVDFRLEVQTPESAAQKRIRMRRQTEHEKCDQECLRDLHVVDPNSHKKRIEKMKDSLLENSYRWILENNNFRRFWNDPKSRLLWVTGQPGKGKTMLLCGIVDELERDSSITLSYFFCQATEGQFRTATSVVRSLLWLLFSNNPSLMPYIRIRYLLEPNNPFEGLNAWECFNDIFCDILGDPSLQNAVFVVDALDECPESERNLLIDLILKSSRSFRAKWILSSRNWPTIEERLSVAGENRLSLNLDNEWTPQAVEVFIQHRVNYLARKMTYTPEITQAVLKQLRSKANDTFLWVELVCNELAKVNPQNTVATLESVPSGLEELQKHILDRVLSSKHGAICREIIAIIRIAYRPVTLEELRVLVTEVEYLSSHQLQELIEECGSFLAVYDGIAYLAHRSVRDFVDHDSQIFFPLGVADQHYRIFVGSLNSLMTLKRNLYNLDSPGILYKDITIPEPDPFSHLRYSSLYWLDHLEEARKTINSSDKLIIKFMRERFLDWLEFLSVQGKVPEGTKLVRKLQQIADKSTVQVFKDLVQDALKFIFHHGQVIEMSPLQTYASALIFSPTGSLIKQIYEKEQPDWVTLKPKMKPNWGACFQTLNVDKKDFMSGILSPNGRQLASSTNNGMIHIWDVKSGLQTQSFIVGVVGDFVEPLAFSIDSQELTVGGGQRGIQLWNLNSGSLVQVLLDVNCRGALALSSDGALLALRPSRRSTHDIEEQIEIWDMTKGDCIQTLAHSDLVYDVSFSEDGKKLASRAETEIKLWDLVTSMPIWTYSCDSCGSSSSSDTYGFSEEESILCHSFLGDGSLALGSSKGTIKILDASTGTCIKTLNAHRYNVSAIISLGSGRQIVSAGTTIKIWDDEGLCVQTLRGSLGDITILALSADKKVFVSVSIPACSGHRLVKAWDLTMQPGRRLIEGHRSGVDRVTFSPDGQWLASVSDDGAVKVWDTSTGTCVEAQGFLGVLTPTSFSPNSQQLLIYGRGQFVGQLKLWNLQKRDFVESFEDVRCHTFSPGGEQLAVFFADSTLTIWDIATRQTIHRIDRNAALNSKSCDSSPPSTVSKYRSNLAFTADGHNLALAFGNEVEIWDLSTGDCVETFIHDTRVLNIALAPNSQWLAVSHEDGISVWNKSTHALHRKLSAAYNHALTWSPGSDYLAYSSFGTVRVWDIKTDTCIRRFELQSWAFFDPFRFDEANSDKLCTVFGELELEEPGGPSKTTKLGESSEVIRDKECVKTTRFCGYGLSQDGRWIMRGTEKMLCLPPEYYPKRAATLGSTIAIGCESGHVLLMRFR</sequence>
<feature type="repeat" description="WD" evidence="3">
    <location>
        <begin position="865"/>
        <end position="894"/>
    </location>
</feature>
<accession>A0A9P8VU87</accession>
<evidence type="ECO:0000256" key="1">
    <source>
        <dbReference type="ARBA" id="ARBA00022574"/>
    </source>
</evidence>
<dbReference type="Gene3D" id="3.40.50.300">
    <property type="entry name" value="P-loop containing nucleotide triphosphate hydrolases"/>
    <property type="match status" value="1"/>
</dbReference>
<reference evidence="5 6" key="1">
    <citation type="journal article" date="2021" name="Nat. Commun.">
        <title>Genetic determinants of endophytism in the Arabidopsis root mycobiome.</title>
        <authorList>
            <person name="Mesny F."/>
            <person name="Miyauchi S."/>
            <person name="Thiergart T."/>
            <person name="Pickel B."/>
            <person name="Atanasova L."/>
            <person name="Karlsson M."/>
            <person name="Huettel B."/>
            <person name="Barry K.W."/>
            <person name="Haridas S."/>
            <person name="Chen C."/>
            <person name="Bauer D."/>
            <person name="Andreopoulos W."/>
            <person name="Pangilinan J."/>
            <person name="LaButti K."/>
            <person name="Riley R."/>
            <person name="Lipzen A."/>
            <person name="Clum A."/>
            <person name="Drula E."/>
            <person name="Henrissat B."/>
            <person name="Kohler A."/>
            <person name="Grigoriev I.V."/>
            <person name="Martin F.M."/>
            <person name="Hacquard S."/>
        </authorList>
    </citation>
    <scope>NUCLEOTIDE SEQUENCE [LARGE SCALE GENOMIC DNA]</scope>
    <source>
        <strain evidence="5 6">MPI-CAGE-CH-0241</strain>
    </source>
</reference>
<dbReference type="EMBL" id="JAGPYM010000041">
    <property type="protein sequence ID" value="KAH6874159.1"/>
    <property type="molecule type" value="Genomic_DNA"/>
</dbReference>
<feature type="repeat" description="WD" evidence="3">
    <location>
        <begin position="1169"/>
        <end position="1210"/>
    </location>
</feature>
<feature type="domain" description="NACHT" evidence="4">
    <location>
        <begin position="337"/>
        <end position="493"/>
    </location>
</feature>
<dbReference type="CDD" id="cd00200">
    <property type="entry name" value="WD40"/>
    <property type="match status" value="1"/>
</dbReference>
<dbReference type="SMART" id="SM00320">
    <property type="entry name" value="WD40"/>
    <property type="match status" value="10"/>
</dbReference>
<gene>
    <name evidence="5" type="ORF">B0T10DRAFT_449381</name>
</gene>